<dbReference type="InterPro" id="IPR003593">
    <property type="entry name" value="AAA+_ATPase"/>
</dbReference>
<evidence type="ECO:0000256" key="8">
    <source>
        <dbReference type="ARBA" id="ARBA00023136"/>
    </source>
</evidence>
<evidence type="ECO:0000313" key="12">
    <source>
        <dbReference type="EMBL" id="WZL75209.1"/>
    </source>
</evidence>
<evidence type="ECO:0000256" key="10">
    <source>
        <dbReference type="ARBA" id="ARBA00048027"/>
    </source>
</evidence>
<dbReference type="InterPro" id="IPR027417">
    <property type="entry name" value="P-loop_NTPase"/>
</dbReference>
<gene>
    <name evidence="12" type="primary">ftsY</name>
    <name evidence="12" type="ORF">QBE54_06280</name>
</gene>
<evidence type="ECO:0000256" key="5">
    <source>
        <dbReference type="ARBA" id="ARBA00022741"/>
    </source>
</evidence>
<keyword evidence="4" id="KW-0963">Cytoplasm</keyword>
<accession>A0ABZ2Y864</accession>
<evidence type="ECO:0000259" key="11">
    <source>
        <dbReference type="PROSITE" id="PS00300"/>
    </source>
</evidence>
<comment type="catalytic activity">
    <reaction evidence="10">
        <text>GTP + H2O = GDP + phosphate + H(+)</text>
        <dbReference type="Rhea" id="RHEA:19669"/>
        <dbReference type="ChEBI" id="CHEBI:15377"/>
        <dbReference type="ChEBI" id="CHEBI:15378"/>
        <dbReference type="ChEBI" id="CHEBI:37565"/>
        <dbReference type="ChEBI" id="CHEBI:43474"/>
        <dbReference type="ChEBI" id="CHEBI:58189"/>
        <dbReference type="EC" id="3.6.5.4"/>
    </reaction>
</comment>
<name>A0ABZ2Y864_9BACT</name>
<evidence type="ECO:0000256" key="1">
    <source>
        <dbReference type="ARBA" id="ARBA00004413"/>
    </source>
</evidence>
<keyword evidence="9" id="KW-0675">Receptor</keyword>
<dbReference type="EMBL" id="CP121689">
    <property type="protein sequence ID" value="WZL75209.1"/>
    <property type="molecule type" value="Genomic_DNA"/>
</dbReference>
<dbReference type="InterPro" id="IPR013822">
    <property type="entry name" value="Signal_recog_particl_SRP54_hlx"/>
</dbReference>
<dbReference type="SUPFAM" id="SSF47364">
    <property type="entry name" value="Domain of the SRP/SRP receptor G-proteins"/>
    <property type="match status" value="1"/>
</dbReference>
<evidence type="ECO:0000256" key="6">
    <source>
        <dbReference type="ARBA" id="ARBA00022801"/>
    </source>
</evidence>
<organism evidence="12 13">
    <name type="scientific">Thermatribacter velox</name>
    <dbReference type="NCBI Taxonomy" id="3039681"/>
    <lineage>
        <taxon>Bacteria</taxon>
        <taxon>Pseudomonadati</taxon>
        <taxon>Atribacterota</taxon>
        <taxon>Atribacteria</taxon>
        <taxon>Atribacterales</taxon>
        <taxon>Thermatribacteraceae</taxon>
        <taxon>Thermatribacter</taxon>
    </lineage>
</organism>
<reference evidence="12 13" key="1">
    <citation type="submission" date="2023-03" db="EMBL/GenBank/DDBJ databases">
        <title>Novel Species.</title>
        <authorList>
            <person name="Ma S."/>
        </authorList>
    </citation>
    <scope>NUCLEOTIDE SEQUENCE [LARGE SCALE GENOMIC DNA]</scope>
    <source>
        <strain evidence="12 13">B11</strain>
    </source>
</reference>
<dbReference type="InterPro" id="IPR036225">
    <property type="entry name" value="SRP/SRP_N"/>
</dbReference>
<dbReference type="InterPro" id="IPR004390">
    <property type="entry name" value="SR_rcpt_FtsY"/>
</dbReference>
<dbReference type="SUPFAM" id="SSF52540">
    <property type="entry name" value="P-loop containing nucleoside triphosphate hydrolases"/>
    <property type="match status" value="1"/>
</dbReference>
<dbReference type="PANTHER" id="PTHR43134:SF1">
    <property type="entry name" value="SIGNAL RECOGNITION PARTICLE RECEPTOR SUBUNIT ALPHA"/>
    <property type="match status" value="1"/>
</dbReference>
<keyword evidence="13" id="KW-1185">Reference proteome</keyword>
<dbReference type="PANTHER" id="PTHR43134">
    <property type="entry name" value="SIGNAL RECOGNITION PARTICLE RECEPTOR SUBUNIT ALPHA"/>
    <property type="match status" value="1"/>
</dbReference>
<keyword evidence="3" id="KW-1003">Cell membrane</keyword>
<keyword evidence="8" id="KW-0472">Membrane</keyword>
<evidence type="ECO:0000256" key="4">
    <source>
        <dbReference type="ARBA" id="ARBA00022490"/>
    </source>
</evidence>
<dbReference type="Gene3D" id="3.40.50.300">
    <property type="entry name" value="P-loop containing nucleotide triphosphate hydrolases"/>
    <property type="match status" value="1"/>
</dbReference>
<dbReference type="Pfam" id="PF02881">
    <property type="entry name" value="SRP54_N"/>
    <property type="match status" value="1"/>
</dbReference>
<evidence type="ECO:0000313" key="13">
    <source>
        <dbReference type="Proteomes" id="UP001461341"/>
    </source>
</evidence>
<keyword evidence="7" id="KW-0342">GTP-binding</keyword>
<evidence type="ECO:0000256" key="7">
    <source>
        <dbReference type="ARBA" id="ARBA00023134"/>
    </source>
</evidence>
<evidence type="ECO:0000256" key="3">
    <source>
        <dbReference type="ARBA" id="ARBA00022475"/>
    </source>
</evidence>
<sequence>MSAAKGLFKKWLSNLDAMKKQIKERLNAVWNREAITEEEWEQLEETLIQSDIGPRLAMEIIEELQATKSEHKDWQSCLFEKLYSIIEKNDARLFPEADPQFSKIVVLMGINGAGKTTLAGKLARFFKDQGEKVSLVAADTFRAAAQEQLEIWAKRAGVNIIKSSSGTNPGAAVFDALQLIKKRGDTVAIVDTAGRSHVNKNLLSELEKLSKVIYREIPSSNVENLLVIDALAGQNAFLQAENIAKFIPITGVALTKWDSQAKGGIVFRIHQELALPIKLVGTGETIEDLFVFDPEEFVRAIVY</sequence>
<proteinExistence type="inferred from homology"/>
<dbReference type="InterPro" id="IPR000897">
    <property type="entry name" value="SRP54_GTPase_dom"/>
</dbReference>
<keyword evidence="6" id="KW-0378">Hydrolase</keyword>
<dbReference type="SMART" id="SM00382">
    <property type="entry name" value="AAA"/>
    <property type="match status" value="1"/>
</dbReference>
<evidence type="ECO:0000256" key="2">
    <source>
        <dbReference type="ARBA" id="ARBA00008531"/>
    </source>
</evidence>
<dbReference type="Proteomes" id="UP001461341">
    <property type="component" value="Chromosome"/>
</dbReference>
<dbReference type="SMART" id="SM00962">
    <property type="entry name" value="SRP54"/>
    <property type="match status" value="1"/>
</dbReference>
<evidence type="ECO:0000256" key="9">
    <source>
        <dbReference type="ARBA" id="ARBA00023170"/>
    </source>
</evidence>
<dbReference type="NCBIfam" id="TIGR00064">
    <property type="entry name" value="ftsY"/>
    <property type="match status" value="1"/>
</dbReference>
<dbReference type="Gene3D" id="1.20.120.140">
    <property type="entry name" value="Signal recognition particle SRP54, nucleotide-binding domain"/>
    <property type="match status" value="1"/>
</dbReference>
<comment type="similarity">
    <text evidence="2">Belongs to the GTP-binding SRP family.</text>
</comment>
<protein>
    <submittedName>
        <fullName evidence="12">Signal recognition particle-docking protein FtsY</fullName>
    </submittedName>
</protein>
<feature type="domain" description="SRP54-type proteins GTP-binding" evidence="11">
    <location>
        <begin position="276"/>
        <end position="289"/>
    </location>
</feature>
<dbReference type="SMART" id="SM00963">
    <property type="entry name" value="SRP54_N"/>
    <property type="match status" value="1"/>
</dbReference>
<dbReference type="InterPro" id="IPR042101">
    <property type="entry name" value="SRP54_N_sf"/>
</dbReference>
<dbReference type="RefSeq" id="WP_369017355.1">
    <property type="nucleotide sequence ID" value="NZ_CP121689.1"/>
</dbReference>
<dbReference type="PROSITE" id="PS00300">
    <property type="entry name" value="SRP54"/>
    <property type="match status" value="1"/>
</dbReference>
<dbReference type="Pfam" id="PF00448">
    <property type="entry name" value="SRP54"/>
    <property type="match status" value="1"/>
</dbReference>
<comment type="subcellular location">
    <subcellularLocation>
        <location evidence="1">Cell membrane</location>
        <topology evidence="1">Peripheral membrane protein</topology>
        <orientation evidence="1">Cytoplasmic side</orientation>
    </subcellularLocation>
</comment>
<keyword evidence="5" id="KW-0547">Nucleotide-binding</keyword>